<evidence type="ECO:0000256" key="4">
    <source>
        <dbReference type="ARBA" id="ARBA00023125"/>
    </source>
</evidence>
<sequence length="209" mass="24321">MSPAVASAALPTSRWCPTPEQLMILEEMYRGGIKTPTASQIHHITSYLSLYGRIEGKNVFYWFQNHKARDRQRLRRKLLLHQHTLHLHKQLMYHQRLYDHNQQSHLLHYLDSHLRQLNQGRVEDASTQLLNGTWKADLPEIGYNVVNLTNRFRDRDSTMKMAMVNRDATSPCRGETFKTLELFPIITTVSLKDQCTTSTQVPNPSLLLE</sequence>
<organism evidence="12 13">
    <name type="scientific">Escallonia herrerae</name>
    <dbReference type="NCBI Taxonomy" id="1293975"/>
    <lineage>
        <taxon>Eukaryota</taxon>
        <taxon>Viridiplantae</taxon>
        <taxon>Streptophyta</taxon>
        <taxon>Embryophyta</taxon>
        <taxon>Tracheophyta</taxon>
        <taxon>Spermatophyta</taxon>
        <taxon>Magnoliopsida</taxon>
        <taxon>eudicotyledons</taxon>
        <taxon>Gunneridae</taxon>
        <taxon>Pentapetalae</taxon>
        <taxon>asterids</taxon>
        <taxon>campanulids</taxon>
        <taxon>Escalloniales</taxon>
        <taxon>Escalloniaceae</taxon>
        <taxon>Escallonia</taxon>
    </lineage>
</organism>
<dbReference type="Proteomes" id="UP001188597">
    <property type="component" value="Unassembled WGS sequence"/>
</dbReference>
<keyword evidence="2" id="KW-0217">Developmental protein</keyword>
<keyword evidence="4 9" id="KW-0238">DNA-binding</keyword>
<keyword evidence="13" id="KW-1185">Reference proteome</keyword>
<feature type="domain" description="Homeobox" evidence="11">
    <location>
        <begin position="18"/>
        <end position="73"/>
    </location>
</feature>
<evidence type="ECO:0000256" key="6">
    <source>
        <dbReference type="ARBA" id="ARBA00023163"/>
    </source>
</evidence>
<proteinExistence type="inferred from homology"/>
<evidence type="ECO:0000313" key="13">
    <source>
        <dbReference type="Proteomes" id="UP001188597"/>
    </source>
</evidence>
<evidence type="ECO:0000256" key="5">
    <source>
        <dbReference type="ARBA" id="ARBA00023155"/>
    </source>
</evidence>
<dbReference type="SUPFAM" id="SSF46689">
    <property type="entry name" value="Homeodomain-like"/>
    <property type="match status" value="1"/>
</dbReference>
<dbReference type="SMART" id="SM00389">
    <property type="entry name" value="HOX"/>
    <property type="match status" value="1"/>
</dbReference>
<keyword evidence="3" id="KW-0805">Transcription regulation</keyword>
<dbReference type="InterPro" id="IPR001356">
    <property type="entry name" value="HD"/>
</dbReference>
<dbReference type="InterPro" id="IPR044555">
    <property type="entry name" value="WUSCHEL-like"/>
</dbReference>
<dbReference type="PANTHER" id="PTHR45940">
    <property type="entry name" value="WUSCHEL-RELATED HOMEOBOX 1-RELATED"/>
    <property type="match status" value="1"/>
</dbReference>
<comment type="subcellular location">
    <subcellularLocation>
        <location evidence="1 9 10">Nucleus</location>
    </subcellularLocation>
</comment>
<comment type="similarity">
    <text evidence="8">Belongs to the WUS homeobox family.</text>
</comment>
<evidence type="ECO:0000313" key="12">
    <source>
        <dbReference type="EMBL" id="KAK3032740.1"/>
    </source>
</evidence>
<dbReference type="GO" id="GO:0003677">
    <property type="term" value="F:DNA binding"/>
    <property type="evidence" value="ECO:0007669"/>
    <property type="project" value="UniProtKB-UniRule"/>
</dbReference>
<comment type="caution">
    <text evidence="12">The sequence shown here is derived from an EMBL/GenBank/DDBJ whole genome shotgun (WGS) entry which is preliminary data.</text>
</comment>
<evidence type="ECO:0000256" key="7">
    <source>
        <dbReference type="ARBA" id="ARBA00023242"/>
    </source>
</evidence>
<keyword evidence="5 9" id="KW-0371">Homeobox</keyword>
<keyword evidence="6" id="KW-0804">Transcription</keyword>
<evidence type="ECO:0000256" key="9">
    <source>
        <dbReference type="PROSITE-ProRule" id="PRU00108"/>
    </source>
</evidence>
<dbReference type="PROSITE" id="PS50071">
    <property type="entry name" value="HOMEOBOX_2"/>
    <property type="match status" value="1"/>
</dbReference>
<dbReference type="Gene3D" id="1.10.10.60">
    <property type="entry name" value="Homeodomain-like"/>
    <property type="match status" value="1"/>
</dbReference>
<evidence type="ECO:0000259" key="11">
    <source>
        <dbReference type="PROSITE" id="PS50071"/>
    </source>
</evidence>
<evidence type="ECO:0000256" key="1">
    <source>
        <dbReference type="ARBA" id="ARBA00004123"/>
    </source>
</evidence>
<dbReference type="EMBL" id="JAVXUP010000258">
    <property type="protein sequence ID" value="KAK3032740.1"/>
    <property type="molecule type" value="Genomic_DNA"/>
</dbReference>
<evidence type="ECO:0000256" key="2">
    <source>
        <dbReference type="ARBA" id="ARBA00022473"/>
    </source>
</evidence>
<reference evidence="12" key="1">
    <citation type="submission" date="2022-12" db="EMBL/GenBank/DDBJ databases">
        <title>Draft genome assemblies for two species of Escallonia (Escalloniales).</title>
        <authorList>
            <person name="Chanderbali A."/>
            <person name="Dervinis C."/>
            <person name="Anghel I."/>
            <person name="Soltis D."/>
            <person name="Soltis P."/>
            <person name="Zapata F."/>
        </authorList>
    </citation>
    <scope>NUCLEOTIDE SEQUENCE</scope>
    <source>
        <strain evidence="12">UCBG64.0493</strain>
        <tissue evidence="12">Leaf</tissue>
    </source>
</reference>
<protein>
    <recommendedName>
        <fullName evidence="11">Homeobox domain-containing protein</fullName>
    </recommendedName>
</protein>
<gene>
    <name evidence="12" type="ORF">RJ639_036924</name>
</gene>
<dbReference type="InterPro" id="IPR009057">
    <property type="entry name" value="Homeodomain-like_sf"/>
</dbReference>
<evidence type="ECO:0000256" key="10">
    <source>
        <dbReference type="RuleBase" id="RU000682"/>
    </source>
</evidence>
<dbReference type="GO" id="GO:0005634">
    <property type="term" value="C:nucleus"/>
    <property type="evidence" value="ECO:0007669"/>
    <property type="project" value="UniProtKB-SubCell"/>
</dbReference>
<evidence type="ECO:0000256" key="3">
    <source>
        <dbReference type="ARBA" id="ARBA00023015"/>
    </source>
</evidence>
<feature type="DNA-binding region" description="Homeobox" evidence="9">
    <location>
        <begin position="20"/>
        <end position="74"/>
    </location>
</feature>
<keyword evidence="7 9" id="KW-0539">Nucleus</keyword>
<dbReference type="AlphaFoldDB" id="A0AA88WY65"/>
<dbReference type="PANTHER" id="PTHR45940:SF42">
    <property type="entry name" value="WUSCHEL-RELATED HOMEOBOX 3"/>
    <property type="match status" value="1"/>
</dbReference>
<dbReference type="GO" id="GO:0003700">
    <property type="term" value="F:DNA-binding transcription factor activity"/>
    <property type="evidence" value="ECO:0007669"/>
    <property type="project" value="InterPro"/>
</dbReference>
<accession>A0AA88WY65</accession>
<evidence type="ECO:0000256" key="8">
    <source>
        <dbReference type="ARBA" id="ARBA00024040"/>
    </source>
</evidence>
<dbReference type="Pfam" id="PF00046">
    <property type="entry name" value="Homeodomain"/>
    <property type="match status" value="1"/>
</dbReference>
<name>A0AA88WY65_9ASTE</name>
<dbReference type="GO" id="GO:0099402">
    <property type="term" value="P:plant organ development"/>
    <property type="evidence" value="ECO:0007669"/>
    <property type="project" value="InterPro"/>
</dbReference>